<comment type="subcellular location">
    <subcellularLocation>
        <location evidence="1">Periplasm</location>
    </subcellularLocation>
</comment>
<evidence type="ECO:0000256" key="2">
    <source>
        <dbReference type="ARBA" id="ARBA00022729"/>
    </source>
</evidence>
<keyword evidence="3" id="KW-0574">Periplasm</keyword>
<dbReference type="Pfam" id="PF07940">
    <property type="entry name" value="Hepar_II_III_C"/>
    <property type="match status" value="1"/>
</dbReference>
<evidence type="ECO:0000256" key="4">
    <source>
        <dbReference type="ARBA" id="ARBA00023239"/>
    </source>
</evidence>
<keyword evidence="7" id="KW-1185">Reference proteome</keyword>
<evidence type="ECO:0000313" key="7">
    <source>
        <dbReference type="Proteomes" id="UP000184038"/>
    </source>
</evidence>
<sequence length="611" mass="69975">MFYEIAKDFDGILTNFLPYATATQRKEWNCLDPIWKESTIEAGRSFRSFSFDPLPATLFLDFTRIGNRSNYEDIYFTKRRALNALVLAECASNSGEFIDDIINGIFSICEESAWQLPAHNSYIRDTPCLSLPDATDPVLDLFSCETGALLATIHYLLEDKLNAISPFITKRIRNELQQRIYTPYLSKHFWWMGNGDEPMCNWTIWCTQNILLSVFLLPNYPDFMKQVFLKACESTDYFLKDYGQDGCCDEGAQYYRHSGLCLFNTIEILNAITNNFFINVYKDEKIRNMATYIMNVHIHDKYYTNFADCSPVAGRAGVREYLFAKRINTPAMMQFAAQDFHASNDLILASEINLYYRLQNAFTVTEIKNYLTEEELIHPDIYYSSVGLFIARDSKYCLAVKAGDNGDSHNHNDTGSFTIYKDGNPFIIDVGVETYCQKTFSPRRYEIWTMQSAYHNLPTINGIMQDPGTSYCATNVDVSLSDDDCHIRMDIASAYPKEAGVQTYQRLVTFNKESSITIDDSFTLDSNEDGQVVISLMTYEKPRVIHCGNSTACITMIQIGNLGTISILTEIDLTIEEIGITDARLQTAWEHEIYRMLIIPKESLFKLQINE</sequence>
<dbReference type="Proteomes" id="UP000184038">
    <property type="component" value="Unassembled WGS sequence"/>
</dbReference>
<dbReference type="AlphaFoldDB" id="A0A1M7JRH5"/>
<protein>
    <submittedName>
        <fullName evidence="6">Heparinase II/III-like protein</fullName>
    </submittedName>
</protein>
<dbReference type="SUPFAM" id="SSF48230">
    <property type="entry name" value="Chondroitin AC/alginate lyase"/>
    <property type="match status" value="1"/>
</dbReference>
<dbReference type="RefSeq" id="WP_073287916.1">
    <property type="nucleotide sequence ID" value="NZ_FRCP01000012.1"/>
</dbReference>
<dbReference type="OrthoDB" id="9793856at2"/>
<keyword evidence="4" id="KW-0456">Lyase</keyword>
<dbReference type="Gene3D" id="1.50.10.100">
    <property type="entry name" value="Chondroitin AC/alginate lyase"/>
    <property type="match status" value="1"/>
</dbReference>
<dbReference type="Gene3D" id="2.70.98.70">
    <property type="match status" value="1"/>
</dbReference>
<dbReference type="PANTHER" id="PTHR39210">
    <property type="entry name" value="HEPARIN-SULFATE LYASE"/>
    <property type="match status" value="1"/>
</dbReference>
<dbReference type="PANTHER" id="PTHR39210:SF1">
    <property type="entry name" value="HEPARIN-SULFATE LYASE"/>
    <property type="match status" value="1"/>
</dbReference>
<dbReference type="GO" id="GO:0042597">
    <property type="term" value="C:periplasmic space"/>
    <property type="evidence" value="ECO:0007669"/>
    <property type="project" value="UniProtKB-SubCell"/>
</dbReference>
<keyword evidence="2" id="KW-0732">Signal</keyword>
<gene>
    <name evidence="6" type="ORF">SAMN02746066_02374</name>
</gene>
<name>A0A1M7JRH5_9FIRM</name>
<accession>A0A1M7JRH5</accession>
<dbReference type="InterPro" id="IPR012480">
    <property type="entry name" value="Hepar_II_III_C"/>
</dbReference>
<reference evidence="6 7" key="1">
    <citation type="submission" date="2016-11" db="EMBL/GenBank/DDBJ databases">
        <authorList>
            <person name="Jaros S."/>
            <person name="Januszkiewicz K."/>
            <person name="Wedrychowicz H."/>
        </authorList>
    </citation>
    <scope>NUCLEOTIDE SEQUENCE [LARGE SCALE GENOMIC DNA]</scope>
    <source>
        <strain evidence="6 7">DSM 15930</strain>
    </source>
</reference>
<feature type="domain" description="Heparinase II/III-like C-terminal" evidence="5">
    <location>
        <begin position="384"/>
        <end position="534"/>
    </location>
</feature>
<dbReference type="InterPro" id="IPR008929">
    <property type="entry name" value="Chondroitin_lyas"/>
</dbReference>
<evidence type="ECO:0000256" key="1">
    <source>
        <dbReference type="ARBA" id="ARBA00004418"/>
    </source>
</evidence>
<organism evidence="6 7">
    <name type="scientific">Anaerosporobacter mobilis DSM 15930</name>
    <dbReference type="NCBI Taxonomy" id="1120996"/>
    <lineage>
        <taxon>Bacteria</taxon>
        <taxon>Bacillati</taxon>
        <taxon>Bacillota</taxon>
        <taxon>Clostridia</taxon>
        <taxon>Lachnospirales</taxon>
        <taxon>Lachnospiraceae</taxon>
        <taxon>Anaerosporobacter</taxon>
    </lineage>
</organism>
<dbReference type="GO" id="GO:0016829">
    <property type="term" value="F:lyase activity"/>
    <property type="evidence" value="ECO:0007669"/>
    <property type="project" value="UniProtKB-KW"/>
</dbReference>
<evidence type="ECO:0000256" key="3">
    <source>
        <dbReference type="ARBA" id="ARBA00022764"/>
    </source>
</evidence>
<dbReference type="EMBL" id="FRCP01000012">
    <property type="protein sequence ID" value="SHM55690.1"/>
    <property type="molecule type" value="Genomic_DNA"/>
</dbReference>
<proteinExistence type="predicted"/>
<evidence type="ECO:0000313" key="6">
    <source>
        <dbReference type="EMBL" id="SHM55690.1"/>
    </source>
</evidence>
<evidence type="ECO:0000259" key="5">
    <source>
        <dbReference type="Pfam" id="PF07940"/>
    </source>
</evidence>
<dbReference type="STRING" id="1120996.SAMN02746066_02374"/>